<dbReference type="GO" id="GO:0016787">
    <property type="term" value="F:hydrolase activity"/>
    <property type="evidence" value="ECO:0007669"/>
    <property type="project" value="UniProtKB-KW"/>
</dbReference>
<dbReference type="OrthoDB" id="5584752at2759"/>
<dbReference type="InterPro" id="IPR052247">
    <property type="entry name" value="Meiotic_Crossover_Helicase"/>
</dbReference>
<gene>
    <name evidence="1" type="ORF">COEREDRAFT_88382</name>
</gene>
<dbReference type="EMBL" id="KZ303512">
    <property type="protein sequence ID" value="PIA14861.1"/>
    <property type="molecule type" value="Genomic_DNA"/>
</dbReference>
<dbReference type="GO" id="GO:0043138">
    <property type="term" value="F:3'-5' DNA helicase activity"/>
    <property type="evidence" value="ECO:0007669"/>
    <property type="project" value="UniProtKB-EC"/>
</dbReference>
<evidence type="ECO:0000313" key="2">
    <source>
        <dbReference type="Proteomes" id="UP000242474"/>
    </source>
</evidence>
<accession>A0A2G5B785</accession>
<dbReference type="AlphaFoldDB" id="A0A2G5B785"/>
<proteinExistence type="predicted"/>
<reference evidence="1 2" key="1">
    <citation type="journal article" date="2015" name="Genome Biol. Evol.">
        <title>Phylogenomic analyses indicate that early fungi evolved digesting cell walls of algal ancestors of land plants.</title>
        <authorList>
            <person name="Chang Y."/>
            <person name="Wang S."/>
            <person name="Sekimoto S."/>
            <person name="Aerts A.L."/>
            <person name="Choi C."/>
            <person name="Clum A."/>
            <person name="LaButti K.M."/>
            <person name="Lindquist E.A."/>
            <person name="Yee Ngan C."/>
            <person name="Ohm R.A."/>
            <person name="Salamov A.A."/>
            <person name="Grigoriev I.V."/>
            <person name="Spatafora J.W."/>
            <person name="Berbee M.L."/>
        </authorList>
    </citation>
    <scope>NUCLEOTIDE SEQUENCE [LARGE SCALE GENOMIC DNA]</scope>
    <source>
        <strain evidence="1 2">NRRL 1564</strain>
    </source>
</reference>
<sequence>MSRALRIAWSPAICIRDAYASRGDTEGVVASTVLCREIAAQCAENAPALLRQVTGIGQRYAEKLWKEDVQSIVQLCEKTAREIEHVLGRNPPFGTKVLASARGFPVYQLEMTMEWVDETSVIFTIRITCGRSKVNADAKVRGIAFTVVAYTSDGLLLKFEVFELSSESAYYETQVGLCNPIPGTTAILEVAPERYEIVGCGQRLELSISPQSSDNTCADLPTVGSKDIKVEYGSGIDHPSSDLLNGLIVDESDEIANLLLFEDLVDCDIGCETPGNK</sequence>
<dbReference type="PANTHER" id="PTHR47835">
    <property type="entry name" value="HFM1, ATP DEPENDENT DNA HELICASE HOMOLOG"/>
    <property type="match status" value="1"/>
</dbReference>
<protein>
    <recommendedName>
        <fullName evidence="3">SEC63 domain-containing protein</fullName>
    </recommendedName>
</protein>
<keyword evidence="2" id="KW-1185">Reference proteome</keyword>
<dbReference type="STRING" id="763665.A0A2G5B785"/>
<name>A0A2G5B785_COERN</name>
<dbReference type="SUPFAM" id="SSF158702">
    <property type="entry name" value="Sec63 N-terminal domain-like"/>
    <property type="match status" value="1"/>
</dbReference>
<evidence type="ECO:0000313" key="1">
    <source>
        <dbReference type="EMBL" id="PIA14861.1"/>
    </source>
</evidence>
<evidence type="ECO:0008006" key="3">
    <source>
        <dbReference type="Google" id="ProtNLM"/>
    </source>
</evidence>
<dbReference type="Proteomes" id="UP000242474">
    <property type="component" value="Unassembled WGS sequence"/>
</dbReference>
<dbReference type="PANTHER" id="PTHR47835:SF3">
    <property type="entry name" value="HELICASE FOR MEIOSIS 1"/>
    <property type="match status" value="1"/>
</dbReference>
<organism evidence="1 2">
    <name type="scientific">Coemansia reversa (strain ATCC 12441 / NRRL 1564)</name>
    <dbReference type="NCBI Taxonomy" id="763665"/>
    <lineage>
        <taxon>Eukaryota</taxon>
        <taxon>Fungi</taxon>
        <taxon>Fungi incertae sedis</taxon>
        <taxon>Zoopagomycota</taxon>
        <taxon>Kickxellomycotina</taxon>
        <taxon>Kickxellomycetes</taxon>
        <taxon>Kickxellales</taxon>
        <taxon>Kickxellaceae</taxon>
        <taxon>Coemansia</taxon>
    </lineage>
</organism>